<feature type="compositionally biased region" description="Polar residues" evidence="1">
    <location>
        <begin position="1"/>
        <end position="23"/>
    </location>
</feature>
<evidence type="ECO:0000313" key="2">
    <source>
        <dbReference type="EMBL" id="KAF3705495.1"/>
    </source>
</evidence>
<keyword evidence="3" id="KW-1185">Reference proteome</keyword>
<feature type="region of interest" description="Disordered" evidence="1">
    <location>
        <begin position="1"/>
        <end position="80"/>
    </location>
</feature>
<feature type="compositionally biased region" description="Basic and acidic residues" evidence="1">
    <location>
        <begin position="71"/>
        <end position="80"/>
    </location>
</feature>
<dbReference type="EMBL" id="CM015733">
    <property type="protein sequence ID" value="KAF3705495.1"/>
    <property type="molecule type" value="Genomic_DNA"/>
</dbReference>
<proteinExistence type="predicted"/>
<organism evidence="2 3">
    <name type="scientific">Channa argus</name>
    <name type="common">Northern snakehead</name>
    <name type="synonym">Ophicephalus argus</name>
    <dbReference type="NCBI Taxonomy" id="215402"/>
    <lineage>
        <taxon>Eukaryota</taxon>
        <taxon>Metazoa</taxon>
        <taxon>Chordata</taxon>
        <taxon>Craniata</taxon>
        <taxon>Vertebrata</taxon>
        <taxon>Euteleostomi</taxon>
        <taxon>Actinopterygii</taxon>
        <taxon>Neopterygii</taxon>
        <taxon>Teleostei</taxon>
        <taxon>Neoteleostei</taxon>
        <taxon>Acanthomorphata</taxon>
        <taxon>Anabantaria</taxon>
        <taxon>Anabantiformes</taxon>
        <taxon>Channoidei</taxon>
        <taxon>Channidae</taxon>
        <taxon>Channa</taxon>
    </lineage>
</organism>
<evidence type="ECO:0000313" key="3">
    <source>
        <dbReference type="Proteomes" id="UP000503349"/>
    </source>
</evidence>
<reference evidence="2 3" key="1">
    <citation type="submission" date="2019-02" db="EMBL/GenBank/DDBJ databases">
        <title>Opniocepnalus argus genome.</title>
        <authorList>
            <person name="Zhou C."/>
            <person name="Xiao S."/>
        </authorList>
    </citation>
    <scope>NUCLEOTIDE SEQUENCE [LARGE SCALE GENOMIC DNA]</scope>
    <source>
        <strain evidence="2">OARG1902GOOAL</strain>
        <tissue evidence="2">Muscle</tissue>
    </source>
</reference>
<reference evidence="3" key="2">
    <citation type="submission" date="2019-02" db="EMBL/GenBank/DDBJ databases">
        <title>Opniocepnalus argus Var Kimnra genome.</title>
        <authorList>
            <person name="Zhou C."/>
            <person name="Xiao S."/>
        </authorList>
    </citation>
    <scope>NUCLEOTIDE SEQUENCE [LARGE SCALE GENOMIC DNA]</scope>
</reference>
<dbReference type="Proteomes" id="UP000503349">
    <property type="component" value="Chromosome 22"/>
</dbReference>
<protein>
    <submittedName>
        <fullName evidence="2">Uncharacterized protein</fullName>
    </submittedName>
</protein>
<evidence type="ECO:0000256" key="1">
    <source>
        <dbReference type="SAM" id="MobiDB-lite"/>
    </source>
</evidence>
<gene>
    <name evidence="2" type="ORF">EXN66_Car021186</name>
</gene>
<dbReference type="AlphaFoldDB" id="A0A6G1QSG6"/>
<name>A0A6G1QSG6_CHAAH</name>
<sequence length="80" mass="9224">MNEFPSVSKSLHISWNPDATGQSPELILNTVTREKQNLPFGAAKPEPRPQPSREMLGNDLKRPILTRRPKNMTELKQFRR</sequence>
<accession>A0A6G1QSG6</accession>